<evidence type="ECO:0000259" key="7">
    <source>
        <dbReference type="SMART" id="SM00829"/>
    </source>
</evidence>
<keyword evidence="3 6" id="KW-0479">Metal-binding</keyword>
<comment type="similarity">
    <text evidence="2 6">Belongs to the zinc-containing alcohol dehydrogenase family.</text>
</comment>
<dbReference type="CDD" id="cd08233">
    <property type="entry name" value="butanediol_DH_like"/>
    <property type="match status" value="1"/>
</dbReference>
<dbReference type="PANTHER" id="PTHR43161">
    <property type="entry name" value="SORBITOL DEHYDROGENASE"/>
    <property type="match status" value="1"/>
</dbReference>
<dbReference type="Pfam" id="PF00107">
    <property type="entry name" value="ADH_zinc_N"/>
    <property type="match status" value="1"/>
</dbReference>
<protein>
    <submittedName>
        <fullName evidence="8">2,3-butanediol dehydrogenase</fullName>
    </submittedName>
</protein>
<evidence type="ECO:0000256" key="4">
    <source>
        <dbReference type="ARBA" id="ARBA00022833"/>
    </source>
</evidence>
<dbReference type="InterPro" id="IPR002328">
    <property type="entry name" value="ADH_Zn_CS"/>
</dbReference>
<keyword evidence="5" id="KW-0560">Oxidoreductase</keyword>
<evidence type="ECO:0000256" key="3">
    <source>
        <dbReference type="ARBA" id="ARBA00022723"/>
    </source>
</evidence>
<dbReference type="PANTHER" id="PTHR43161:SF26">
    <property type="entry name" value="GALACTITOL 1-PHOSPHATE 5-DEHYDROGENASE"/>
    <property type="match status" value="1"/>
</dbReference>
<gene>
    <name evidence="8" type="ORF">ABJI51_40360</name>
</gene>
<reference evidence="8 9" key="1">
    <citation type="submission" date="2024-05" db="EMBL/GenBank/DDBJ databases">
        <authorList>
            <person name="Zhao H."/>
            <person name="Xu Y."/>
            <person name="Lin S."/>
            <person name="Spain J.C."/>
            <person name="Zhou N.-Y."/>
        </authorList>
    </citation>
    <scope>NUCLEOTIDE SEQUENCE [LARGE SCALE GENOMIC DNA]</scope>
    <source>
        <strain evidence="8 9">NEAU-NG30</strain>
    </source>
</reference>
<dbReference type="SUPFAM" id="SSF50129">
    <property type="entry name" value="GroES-like"/>
    <property type="match status" value="1"/>
</dbReference>
<name>A0ABV0LSU0_9PSEU</name>
<dbReference type="Gene3D" id="3.40.50.720">
    <property type="entry name" value="NAD(P)-binding Rossmann-like Domain"/>
    <property type="match status" value="1"/>
</dbReference>
<dbReference type="EMBL" id="JBDZYD010000020">
    <property type="protein sequence ID" value="MEQ0565369.1"/>
    <property type="molecule type" value="Genomic_DNA"/>
</dbReference>
<accession>A0ABV0LSU0</accession>
<organism evidence="8 9">
    <name type="scientific">Amycolatopsis melonis</name>
    <dbReference type="NCBI Taxonomy" id="3156488"/>
    <lineage>
        <taxon>Bacteria</taxon>
        <taxon>Bacillati</taxon>
        <taxon>Actinomycetota</taxon>
        <taxon>Actinomycetes</taxon>
        <taxon>Pseudonocardiales</taxon>
        <taxon>Pseudonocardiaceae</taxon>
        <taxon>Amycolatopsis</taxon>
    </lineage>
</organism>
<proteinExistence type="inferred from homology"/>
<feature type="domain" description="Enoyl reductase (ER)" evidence="7">
    <location>
        <begin position="10"/>
        <end position="349"/>
    </location>
</feature>
<dbReference type="Proteomes" id="UP001440984">
    <property type="component" value="Unassembled WGS sequence"/>
</dbReference>
<dbReference type="InterPro" id="IPR020843">
    <property type="entry name" value="ER"/>
</dbReference>
<dbReference type="SUPFAM" id="SSF51735">
    <property type="entry name" value="NAD(P)-binding Rossmann-fold domains"/>
    <property type="match status" value="1"/>
</dbReference>
<dbReference type="SMART" id="SM00829">
    <property type="entry name" value="PKS_ER"/>
    <property type="match status" value="1"/>
</dbReference>
<keyword evidence="4 6" id="KW-0862">Zinc</keyword>
<evidence type="ECO:0000256" key="6">
    <source>
        <dbReference type="RuleBase" id="RU361277"/>
    </source>
</evidence>
<comment type="cofactor">
    <cofactor evidence="1 6">
        <name>Zn(2+)</name>
        <dbReference type="ChEBI" id="CHEBI:29105"/>
    </cofactor>
</comment>
<dbReference type="PROSITE" id="PS00059">
    <property type="entry name" value="ADH_ZINC"/>
    <property type="match status" value="1"/>
</dbReference>
<dbReference type="Gene3D" id="3.90.180.10">
    <property type="entry name" value="Medium-chain alcohol dehydrogenases, catalytic domain"/>
    <property type="match status" value="1"/>
</dbReference>
<evidence type="ECO:0000256" key="2">
    <source>
        <dbReference type="ARBA" id="ARBA00008072"/>
    </source>
</evidence>
<keyword evidence="9" id="KW-1185">Reference proteome</keyword>
<evidence type="ECO:0000256" key="5">
    <source>
        <dbReference type="ARBA" id="ARBA00023002"/>
    </source>
</evidence>
<sequence length="356" mass="36818">MRMTAAVWHGPKDVRITELDVRPPGPGEVTIAVAYCGICGSDLHEYVDGPHAVPVGTPHPASGVTAPLVLGHEFCGTISAVGPDVSGLAIGDRIAVEPHYRCGTCPRCAAGEYNICRHFGFAGLTGHGGLAEYCTLPAYMAHRLPPEVSLEQAALFEPAAVALHALRRSGAGPADTVAVIGLGPIGLLTVLLAGRLGIRRIIAAEVVAERLRLAGRLGATDLVDAGSGEDAAERVRALTGGQGADVAVEAVGAAHTLRTCLAATRRGGRVVLVGLTGDITLSAFELVNNEQSIITSVGYRNCHPELIRLVAEDGLDLTPIATGTIPLDQVVPRGFEALLGGTSQIKVLVRPNPGPR</sequence>
<dbReference type="InterPro" id="IPR013149">
    <property type="entry name" value="ADH-like_C"/>
</dbReference>
<comment type="caution">
    <text evidence="8">The sequence shown here is derived from an EMBL/GenBank/DDBJ whole genome shotgun (WGS) entry which is preliminary data.</text>
</comment>
<evidence type="ECO:0000313" key="9">
    <source>
        <dbReference type="Proteomes" id="UP001440984"/>
    </source>
</evidence>
<evidence type="ECO:0000313" key="8">
    <source>
        <dbReference type="EMBL" id="MEQ0565369.1"/>
    </source>
</evidence>
<dbReference type="InterPro" id="IPR036291">
    <property type="entry name" value="NAD(P)-bd_dom_sf"/>
</dbReference>
<dbReference type="InterPro" id="IPR011032">
    <property type="entry name" value="GroES-like_sf"/>
</dbReference>
<dbReference type="InterPro" id="IPR013154">
    <property type="entry name" value="ADH-like_N"/>
</dbReference>
<dbReference type="RefSeq" id="WP_348956456.1">
    <property type="nucleotide sequence ID" value="NZ_JBDZYD010000020.1"/>
</dbReference>
<dbReference type="Pfam" id="PF08240">
    <property type="entry name" value="ADH_N"/>
    <property type="match status" value="1"/>
</dbReference>
<evidence type="ECO:0000256" key="1">
    <source>
        <dbReference type="ARBA" id="ARBA00001947"/>
    </source>
</evidence>